<dbReference type="AlphaFoldDB" id="A0A9Q7ZH34"/>
<organism evidence="2 3">
    <name type="scientific">Citrobacter youngae</name>
    <dbReference type="NCBI Taxonomy" id="133448"/>
    <lineage>
        <taxon>Bacteria</taxon>
        <taxon>Pseudomonadati</taxon>
        <taxon>Pseudomonadota</taxon>
        <taxon>Gammaproteobacteria</taxon>
        <taxon>Enterobacterales</taxon>
        <taxon>Enterobacteriaceae</taxon>
        <taxon>Citrobacter</taxon>
        <taxon>Citrobacter freundii complex</taxon>
    </lineage>
</organism>
<dbReference type="Proteomes" id="UP000835792">
    <property type="component" value="Unassembled WGS sequence"/>
</dbReference>
<proteinExistence type="predicted"/>
<gene>
    <name evidence="1" type="ORF">GHA_01944</name>
    <name evidence="2" type="ORF">NCTC8782_00954</name>
</gene>
<comment type="caution">
    <text evidence="2">The sequence shown here is derived from an EMBL/GenBank/DDBJ whole genome shotgun (WGS) entry which is preliminary data.</text>
</comment>
<dbReference type="Proteomes" id="UP000255286">
    <property type="component" value="Unassembled WGS sequence"/>
</dbReference>
<evidence type="ECO:0000313" key="3">
    <source>
        <dbReference type="Proteomes" id="UP000255286"/>
    </source>
</evidence>
<keyword evidence="4" id="KW-1185">Reference proteome</keyword>
<protein>
    <submittedName>
        <fullName evidence="2">Uncharacterized protein</fullName>
    </submittedName>
</protein>
<name>A0A9Q7ZH34_9ENTR</name>
<reference evidence="1" key="2">
    <citation type="submission" date="2020-05" db="EMBL/GenBank/DDBJ databases">
        <authorList>
            <person name="Delgado-Blas J."/>
        </authorList>
    </citation>
    <scope>NUCLEOTIDE SEQUENCE</scope>
    <source>
        <strain evidence="1">BB1468</strain>
    </source>
</reference>
<sequence>MIVTKISYLVNMLNLIEKGQSGEKSYATRLNKPTQLPIVRPQTIPA</sequence>
<evidence type="ECO:0000313" key="4">
    <source>
        <dbReference type="Proteomes" id="UP000835792"/>
    </source>
</evidence>
<dbReference type="EMBL" id="UIGT01000001">
    <property type="protein sequence ID" value="SUX78495.1"/>
    <property type="molecule type" value="Genomic_DNA"/>
</dbReference>
<evidence type="ECO:0000313" key="2">
    <source>
        <dbReference type="EMBL" id="SUX78495.1"/>
    </source>
</evidence>
<reference evidence="2 3" key="1">
    <citation type="submission" date="2018-06" db="EMBL/GenBank/DDBJ databases">
        <authorList>
            <consortium name="Pathogen Informatics"/>
            <person name="Doyle S."/>
        </authorList>
    </citation>
    <scope>NUCLEOTIDE SEQUENCE [LARGE SCALE GENOMIC DNA]</scope>
    <source>
        <strain evidence="2 3">NCTC8782</strain>
    </source>
</reference>
<accession>A0A9Q7ZH34</accession>
<dbReference type="EMBL" id="CAHPRB010000006">
    <property type="protein sequence ID" value="CAB5560539.1"/>
    <property type="molecule type" value="Genomic_DNA"/>
</dbReference>
<evidence type="ECO:0000313" key="1">
    <source>
        <dbReference type="EMBL" id="CAB5560539.1"/>
    </source>
</evidence>